<dbReference type="RefSeq" id="WP_197012416.1">
    <property type="nucleotide sequence ID" value="NZ_BAABES010000010.1"/>
</dbReference>
<comment type="subcellular location">
    <subcellularLocation>
        <location evidence="1">Cytoplasm</location>
    </subcellularLocation>
</comment>
<keyword evidence="5" id="KW-0694">RNA-binding</keyword>
<dbReference type="GO" id="GO:0003723">
    <property type="term" value="F:RNA binding"/>
    <property type="evidence" value="ECO:0007669"/>
    <property type="project" value="UniProtKB-KW"/>
</dbReference>
<protein>
    <recommendedName>
        <fullName evidence="8">TROVE domain-containing protein</fullName>
    </recommendedName>
</protein>
<evidence type="ECO:0000259" key="8">
    <source>
        <dbReference type="PROSITE" id="PS50988"/>
    </source>
</evidence>
<dbReference type="GO" id="GO:0046872">
    <property type="term" value="F:metal ion binding"/>
    <property type="evidence" value="ECO:0007669"/>
    <property type="project" value="UniProtKB-KW"/>
</dbReference>
<dbReference type="PROSITE" id="PS50988">
    <property type="entry name" value="TROVE"/>
    <property type="match status" value="1"/>
</dbReference>
<evidence type="ECO:0000256" key="7">
    <source>
        <dbReference type="SAM" id="MobiDB-lite"/>
    </source>
</evidence>
<comment type="caution">
    <text evidence="9">The sequence shown here is derived from an EMBL/GenBank/DDBJ whole genome shotgun (WGS) entry which is preliminary data.</text>
</comment>
<gene>
    <name evidence="9" type="ORF">IW256_003986</name>
</gene>
<feature type="region of interest" description="Disordered" evidence="7">
    <location>
        <begin position="1"/>
        <end position="33"/>
    </location>
</feature>
<keyword evidence="3" id="KW-0963">Cytoplasm</keyword>
<dbReference type="Pfam" id="PF05731">
    <property type="entry name" value="TROVE"/>
    <property type="match status" value="1"/>
</dbReference>
<organism evidence="9 10">
    <name type="scientific">Actinomadura viridis</name>
    <dbReference type="NCBI Taxonomy" id="58110"/>
    <lineage>
        <taxon>Bacteria</taxon>
        <taxon>Bacillati</taxon>
        <taxon>Actinomycetota</taxon>
        <taxon>Actinomycetes</taxon>
        <taxon>Streptosporangiales</taxon>
        <taxon>Thermomonosporaceae</taxon>
        <taxon>Actinomadura</taxon>
    </lineage>
</organism>
<evidence type="ECO:0000256" key="4">
    <source>
        <dbReference type="ARBA" id="ARBA00022723"/>
    </source>
</evidence>
<feature type="domain" description="TROVE" evidence="8">
    <location>
        <begin position="25"/>
        <end position="355"/>
    </location>
</feature>
<dbReference type="InterPro" id="IPR008858">
    <property type="entry name" value="TROVE_dom"/>
</dbReference>
<evidence type="ECO:0000313" key="9">
    <source>
        <dbReference type="EMBL" id="MBG6089873.1"/>
    </source>
</evidence>
<sequence length="541" mass="59207">MAKFNKAGARTAVSTPVKTETVASGRTHEGAPGYGRDIKSELFLLGISNMVGEDTFYEKGQQRDQRFADLVVAAGREDPEWTAGFLRWLRSEGNMRSAPLVAAAELVRAKPEGMRTRKVVDSVLQRADEPSEILAYWLSRYGKPIPIALKRGVADAVVRLYDERSLLKYDSADRAVRFGDVVDLTQPAYHRSEIRGTWRYDLLGHALDRRHGRDKPLPESLRLLRARALLMALPVGERRSVLSDPARLKAAGMTWEALAGWLQGPMDAAAWEAIIPSMGYMALLRNLRNFDEAGVSDEAAERVASRLADPEHVARSRQLPMRFLSAYRAAPSLRWAHPLDKALTASIGNVPSLRGRTLVLVDTSSSMDAGFSKDGTLMRWDAAALFGVALAQRCESADVVSFSSTARYWADPAAGARTKVFPLKRGESLLRSLDRWKGDGFFLGGGTETASAVRKHLAGHDRVVILTDEQASGGDVDAVVPERTPLVTFNLAGYQRGHAPSGTGLRVTIGGLSDAGFRVLPLLEAGRSADWPWAMERYGGL</sequence>
<dbReference type="GO" id="GO:1990904">
    <property type="term" value="C:ribonucleoprotein complex"/>
    <property type="evidence" value="ECO:0007669"/>
    <property type="project" value="UniProtKB-KW"/>
</dbReference>
<keyword evidence="4" id="KW-0479">Metal-binding</keyword>
<evidence type="ECO:0000256" key="1">
    <source>
        <dbReference type="ARBA" id="ARBA00004496"/>
    </source>
</evidence>
<evidence type="ECO:0000256" key="6">
    <source>
        <dbReference type="ARBA" id="ARBA00023274"/>
    </source>
</evidence>
<accession>A0A931DNH8</accession>
<proteinExistence type="inferred from homology"/>
<evidence type="ECO:0000313" key="10">
    <source>
        <dbReference type="Proteomes" id="UP000614047"/>
    </source>
</evidence>
<name>A0A931DNH8_9ACTN</name>
<dbReference type="Proteomes" id="UP000614047">
    <property type="component" value="Unassembled WGS sequence"/>
</dbReference>
<dbReference type="InterPro" id="IPR040322">
    <property type="entry name" value="TROVE2"/>
</dbReference>
<dbReference type="Gene3D" id="3.40.50.410">
    <property type="entry name" value="von Willebrand factor, type A domain"/>
    <property type="match status" value="1"/>
</dbReference>
<evidence type="ECO:0000256" key="2">
    <source>
        <dbReference type="ARBA" id="ARBA00007814"/>
    </source>
</evidence>
<evidence type="ECO:0000256" key="3">
    <source>
        <dbReference type="ARBA" id="ARBA00022490"/>
    </source>
</evidence>
<dbReference type="InterPro" id="IPR036465">
    <property type="entry name" value="vWFA_dom_sf"/>
</dbReference>
<keyword evidence="6" id="KW-0687">Ribonucleoprotein</keyword>
<dbReference type="SUPFAM" id="SSF140864">
    <property type="entry name" value="TROVE domain-like"/>
    <property type="match status" value="1"/>
</dbReference>
<feature type="compositionally biased region" description="Polar residues" evidence="7">
    <location>
        <begin position="12"/>
        <end position="24"/>
    </location>
</feature>
<dbReference type="InterPro" id="IPR037214">
    <property type="entry name" value="TROVE_dom_sf"/>
</dbReference>
<keyword evidence="10" id="KW-1185">Reference proteome</keyword>
<dbReference type="GO" id="GO:0005737">
    <property type="term" value="C:cytoplasm"/>
    <property type="evidence" value="ECO:0007669"/>
    <property type="project" value="UniProtKB-SubCell"/>
</dbReference>
<dbReference type="AlphaFoldDB" id="A0A931DNH8"/>
<dbReference type="SUPFAM" id="SSF53300">
    <property type="entry name" value="vWA-like"/>
    <property type="match status" value="1"/>
</dbReference>
<reference evidence="9" key="1">
    <citation type="submission" date="2020-11" db="EMBL/GenBank/DDBJ databases">
        <title>Sequencing the genomes of 1000 actinobacteria strains.</title>
        <authorList>
            <person name="Klenk H.-P."/>
        </authorList>
    </citation>
    <scope>NUCLEOTIDE SEQUENCE</scope>
    <source>
        <strain evidence="9">DSM 43175</strain>
    </source>
</reference>
<dbReference type="PANTHER" id="PTHR14202:SF0">
    <property type="entry name" value="RNA-BINDING PROTEIN RO60"/>
    <property type="match status" value="1"/>
</dbReference>
<dbReference type="EMBL" id="JADOUA010000001">
    <property type="protein sequence ID" value="MBG6089873.1"/>
    <property type="molecule type" value="Genomic_DNA"/>
</dbReference>
<dbReference type="PANTHER" id="PTHR14202">
    <property type="entry name" value="60 KDA RIBONUCLEOPROTEIN SSA/RO"/>
    <property type="match status" value="1"/>
</dbReference>
<comment type="similarity">
    <text evidence="2">Belongs to the Ro 60 kDa family.</text>
</comment>
<evidence type="ECO:0000256" key="5">
    <source>
        <dbReference type="ARBA" id="ARBA00022884"/>
    </source>
</evidence>